<organism evidence="2 3">
    <name type="scientific">Kibdelosporangium banguiense</name>
    <dbReference type="NCBI Taxonomy" id="1365924"/>
    <lineage>
        <taxon>Bacteria</taxon>
        <taxon>Bacillati</taxon>
        <taxon>Actinomycetota</taxon>
        <taxon>Actinomycetes</taxon>
        <taxon>Pseudonocardiales</taxon>
        <taxon>Pseudonocardiaceae</taxon>
        <taxon>Kibdelosporangium</taxon>
    </lineage>
</organism>
<name>A0ABS4TGV4_9PSEU</name>
<dbReference type="Pfam" id="PF12697">
    <property type="entry name" value="Abhydrolase_6"/>
    <property type="match status" value="1"/>
</dbReference>
<dbReference type="Gene3D" id="3.40.50.1820">
    <property type="entry name" value="alpha/beta hydrolase"/>
    <property type="match status" value="1"/>
</dbReference>
<accession>A0ABS4TGV4</accession>
<evidence type="ECO:0000259" key="1">
    <source>
        <dbReference type="Pfam" id="PF12697"/>
    </source>
</evidence>
<evidence type="ECO:0000313" key="3">
    <source>
        <dbReference type="Proteomes" id="UP001519332"/>
    </source>
</evidence>
<proteinExistence type="predicted"/>
<dbReference type="EMBL" id="JAGINW010000001">
    <property type="protein sequence ID" value="MBP2323078.1"/>
    <property type="molecule type" value="Genomic_DNA"/>
</dbReference>
<dbReference type="Proteomes" id="UP001519332">
    <property type="component" value="Unassembled WGS sequence"/>
</dbReference>
<dbReference type="RefSeq" id="WP_209638986.1">
    <property type="nucleotide sequence ID" value="NZ_JAGINW010000001.1"/>
</dbReference>
<comment type="caution">
    <text evidence="2">The sequence shown here is derived from an EMBL/GenBank/DDBJ whole genome shotgun (WGS) entry which is preliminary data.</text>
</comment>
<dbReference type="SUPFAM" id="SSF53474">
    <property type="entry name" value="alpha/beta-Hydrolases"/>
    <property type="match status" value="1"/>
</dbReference>
<gene>
    <name evidence="2" type="ORF">JOF56_003463</name>
</gene>
<evidence type="ECO:0000313" key="2">
    <source>
        <dbReference type="EMBL" id="MBP2323078.1"/>
    </source>
</evidence>
<reference evidence="2 3" key="1">
    <citation type="submission" date="2021-03" db="EMBL/GenBank/DDBJ databases">
        <title>Sequencing the genomes of 1000 actinobacteria strains.</title>
        <authorList>
            <person name="Klenk H.-P."/>
        </authorList>
    </citation>
    <scope>NUCLEOTIDE SEQUENCE [LARGE SCALE GENOMIC DNA]</scope>
    <source>
        <strain evidence="2 3">DSM 46670</strain>
    </source>
</reference>
<protein>
    <submittedName>
        <fullName evidence="2">Pimeloyl-ACP methyl ester carboxylesterase</fullName>
    </submittedName>
</protein>
<dbReference type="InterPro" id="IPR000073">
    <property type="entry name" value="AB_hydrolase_1"/>
</dbReference>
<keyword evidence="3" id="KW-1185">Reference proteome</keyword>
<sequence>MNTVTSPDGTKIAYDRAGAGPPIIFVTGAFNDRSTCAALVKLLEPKFTVITYDRRGRGDSGDTLPYAIDREAEDLEALITEVGPAYVFGYSSGARLALKATGVRKFALYEPPYEPQNTTLVQEIAALIAEGRRGDAVEAFQTKAVGLHADMVAQIRQSPYFPALEAMAHTLVYDLMLTTEQKIEPARVPALVLSGAETWPNLTETARIVAERTGGRHEIVPAGANHHIEPETVAPVLAGWFTQD</sequence>
<dbReference type="InterPro" id="IPR029058">
    <property type="entry name" value="AB_hydrolase_fold"/>
</dbReference>
<feature type="domain" description="AB hydrolase-1" evidence="1">
    <location>
        <begin position="23"/>
        <end position="234"/>
    </location>
</feature>